<dbReference type="AlphaFoldDB" id="A0A177WU66"/>
<sequence>MVTWVQDNFDDKTIQVIDLGCGNGHLLFRLEDLGFVNLTGVDYSKESINLSQKIGSSHTPPSKASFACLDILNLDDISGAVHASTMDHRIRYTLALDKGTLDAISLCEKTGEKSPADTYVETVAAMIKPGGVLLLTSCNWTEAEILDRFKAGTIHVKDGSSHSLFEFMDRIKYPVFKFGGAVGQTITSVALRRL</sequence>
<dbReference type="CDD" id="cd02440">
    <property type="entry name" value="AdoMet_MTases"/>
    <property type="match status" value="1"/>
</dbReference>
<dbReference type="InterPro" id="IPR029063">
    <property type="entry name" value="SAM-dependent_MTases_sf"/>
</dbReference>
<feature type="domain" description="Methyltransferase" evidence="1">
    <location>
        <begin position="11"/>
        <end position="150"/>
    </location>
</feature>
<dbReference type="Pfam" id="PF13847">
    <property type="entry name" value="Methyltransf_31"/>
    <property type="match status" value="1"/>
</dbReference>
<dbReference type="Proteomes" id="UP000077115">
    <property type="component" value="Unassembled WGS sequence"/>
</dbReference>
<dbReference type="InterPro" id="IPR025714">
    <property type="entry name" value="Methyltranfer_dom"/>
</dbReference>
<reference evidence="2 3" key="2">
    <citation type="submission" date="2016-05" db="EMBL/GenBank/DDBJ databases">
        <title>Lineage-specific infection strategies underlie the spectrum of fungal disease in amphibians.</title>
        <authorList>
            <person name="Cuomo C.A."/>
            <person name="Farrer R.A."/>
            <person name="James T."/>
            <person name="Longcore J."/>
            <person name="Birren B."/>
        </authorList>
    </citation>
    <scope>NUCLEOTIDE SEQUENCE [LARGE SCALE GENOMIC DNA]</scope>
    <source>
        <strain evidence="2 3">JEL423</strain>
    </source>
</reference>
<evidence type="ECO:0000313" key="2">
    <source>
        <dbReference type="EMBL" id="OAJ43452.1"/>
    </source>
</evidence>
<dbReference type="STRING" id="403673.A0A177WU66"/>
<dbReference type="PANTHER" id="PTHR12843:SF5">
    <property type="entry name" value="EEF1A LYSINE METHYLTRANSFERASE 2"/>
    <property type="match status" value="1"/>
</dbReference>
<evidence type="ECO:0000259" key="1">
    <source>
        <dbReference type="Pfam" id="PF13847"/>
    </source>
</evidence>
<name>A0A177WU66_BATDL</name>
<protein>
    <recommendedName>
        <fullName evidence="1">Methyltransferase domain-containing protein</fullName>
    </recommendedName>
</protein>
<reference evidence="2 3" key="1">
    <citation type="submission" date="2006-10" db="EMBL/GenBank/DDBJ databases">
        <title>The Genome Sequence of Batrachochytrium dendrobatidis JEL423.</title>
        <authorList>
            <consortium name="The Broad Institute Genome Sequencing Platform"/>
            <person name="Birren B."/>
            <person name="Lander E."/>
            <person name="Galagan J."/>
            <person name="Cuomo C."/>
            <person name="Devon K."/>
            <person name="Jaffe D."/>
            <person name="Butler J."/>
            <person name="Alvarez P."/>
            <person name="Gnerre S."/>
            <person name="Grabherr M."/>
            <person name="Kleber M."/>
            <person name="Mauceli E."/>
            <person name="Brockman W."/>
            <person name="Young S."/>
            <person name="LaButti K."/>
            <person name="Sykes S."/>
            <person name="DeCaprio D."/>
            <person name="Crawford M."/>
            <person name="Koehrsen M."/>
            <person name="Engels R."/>
            <person name="Montgomery P."/>
            <person name="Pearson M."/>
            <person name="Howarth C."/>
            <person name="Larson L."/>
            <person name="White J."/>
            <person name="O'Leary S."/>
            <person name="Kodira C."/>
            <person name="Zeng Q."/>
            <person name="Yandava C."/>
            <person name="Alvarado L."/>
            <person name="Longcore J."/>
            <person name="James T."/>
        </authorList>
    </citation>
    <scope>NUCLEOTIDE SEQUENCE [LARGE SCALE GENOMIC DNA]</scope>
    <source>
        <strain evidence="2 3">JEL423</strain>
    </source>
</reference>
<dbReference type="SUPFAM" id="SSF53335">
    <property type="entry name" value="S-adenosyl-L-methionine-dependent methyltransferases"/>
    <property type="match status" value="1"/>
</dbReference>
<dbReference type="eggNOG" id="KOG1271">
    <property type="taxonomic scope" value="Eukaryota"/>
</dbReference>
<dbReference type="Gene3D" id="3.40.50.150">
    <property type="entry name" value="Vaccinia Virus protein VP39"/>
    <property type="match status" value="1"/>
</dbReference>
<dbReference type="EMBL" id="DS022310">
    <property type="protein sequence ID" value="OAJ43452.1"/>
    <property type="molecule type" value="Genomic_DNA"/>
</dbReference>
<dbReference type="VEuPathDB" id="FungiDB:BDEG_26811"/>
<gene>
    <name evidence="2" type="ORF">BDEG_26811</name>
</gene>
<dbReference type="OrthoDB" id="10069295at2759"/>
<evidence type="ECO:0000313" key="3">
    <source>
        <dbReference type="Proteomes" id="UP000077115"/>
    </source>
</evidence>
<accession>A0A177WU66</accession>
<proteinExistence type="predicted"/>
<dbReference type="PANTHER" id="PTHR12843">
    <property type="entry name" value="PROTEIN-LYSINE N-METHYLTRANSFERASE METTL10"/>
    <property type="match status" value="1"/>
</dbReference>
<organism evidence="2 3">
    <name type="scientific">Batrachochytrium dendrobatidis (strain JEL423)</name>
    <dbReference type="NCBI Taxonomy" id="403673"/>
    <lineage>
        <taxon>Eukaryota</taxon>
        <taxon>Fungi</taxon>
        <taxon>Fungi incertae sedis</taxon>
        <taxon>Chytridiomycota</taxon>
        <taxon>Chytridiomycota incertae sedis</taxon>
        <taxon>Chytridiomycetes</taxon>
        <taxon>Rhizophydiales</taxon>
        <taxon>Rhizophydiales incertae sedis</taxon>
        <taxon>Batrachochytrium</taxon>
    </lineage>
</organism>
<dbReference type="GO" id="GO:0005737">
    <property type="term" value="C:cytoplasm"/>
    <property type="evidence" value="ECO:0007669"/>
    <property type="project" value="TreeGrafter"/>
</dbReference>
<dbReference type="GO" id="GO:0016279">
    <property type="term" value="F:protein-lysine N-methyltransferase activity"/>
    <property type="evidence" value="ECO:0007669"/>
    <property type="project" value="TreeGrafter"/>
</dbReference>